<feature type="transmembrane region" description="Helical" evidence="5">
    <location>
        <begin position="40"/>
        <end position="62"/>
    </location>
</feature>
<evidence type="ECO:0000256" key="3">
    <source>
        <dbReference type="ARBA" id="ARBA00022989"/>
    </source>
</evidence>
<dbReference type="RefSeq" id="WP_170068495.1">
    <property type="nucleotide sequence ID" value="NZ_FNFV01000020.1"/>
</dbReference>
<organism evidence="7 8">
    <name type="scientific">Meinhardsimonia xiamenensis</name>
    <dbReference type="NCBI Taxonomy" id="990712"/>
    <lineage>
        <taxon>Bacteria</taxon>
        <taxon>Pseudomonadati</taxon>
        <taxon>Pseudomonadota</taxon>
        <taxon>Alphaproteobacteria</taxon>
        <taxon>Rhodobacterales</taxon>
        <taxon>Paracoccaceae</taxon>
        <taxon>Meinhardsimonia</taxon>
    </lineage>
</organism>
<keyword evidence="7" id="KW-0436">Ligase</keyword>
<feature type="transmembrane region" description="Helical" evidence="5">
    <location>
        <begin position="187"/>
        <end position="205"/>
    </location>
</feature>
<feature type="transmembrane region" description="Helical" evidence="5">
    <location>
        <begin position="74"/>
        <end position="92"/>
    </location>
</feature>
<evidence type="ECO:0000313" key="7">
    <source>
        <dbReference type="EMBL" id="SDL14556.1"/>
    </source>
</evidence>
<feature type="transmembrane region" description="Helical" evidence="5">
    <location>
        <begin position="287"/>
        <end position="307"/>
    </location>
</feature>
<proteinExistence type="predicted"/>
<feature type="domain" description="O-antigen ligase-related" evidence="6">
    <location>
        <begin position="192"/>
        <end position="340"/>
    </location>
</feature>
<dbReference type="GO" id="GO:0016874">
    <property type="term" value="F:ligase activity"/>
    <property type="evidence" value="ECO:0007669"/>
    <property type="project" value="UniProtKB-KW"/>
</dbReference>
<reference evidence="8" key="1">
    <citation type="submission" date="2016-10" db="EMBL/GenBank/DDBJ databases">
        <authorList>
            <person name="Varghese N."/>
            <person name="Submissions S."/>
        </authorList>
    </citation>
    <scope>NUCLEOTIDE SEQUENCE [LARGE SCALE GENOMIC DNA]</scope>
    <source>
        <strain evidence="8">CGMCC 1.10789</strain>
    </source>
</reference>
<keyword evidence="4 5" id="KW-0472">Membrane</keyword>
<evidence type="ECO:0000256" key="2">
    <source>
        <dbReference type="ARBA" id="ARBA00022692"/>
    </source>
</evidence>
<keyword evidence="3 5" id="KW-1133">Transmembrane helix</keyword>
<dbReference type="Pfam" id="PF04932">
    <property type="entry name" value="Wzy_C"/>
    <property type="match status" value="1"/>
</dbReference>
<dbReference type="InterPro" id="IPR007016">
    <property type="entry name" value="O-antigen_ligase-rel_domated"/>
</dbReference>
<evidence type="ECO:0000313" key="8">
    <source>
        <dbReference type="Proteomes" id="UP000199328"/>
    </source>
</evidence>
<gene>
    <name evidence="7" type="ORF">SAMN05216257_1201</name>
</gene>
<name>A0A1G9HP34_9RHOB</name>
<accession>A0A1G9HP34</accession>
<dbReference type="STRING" id="990712.SAMN05216257_1201"/>
<feature type="transmembrane region" description="Helical" evidence="5">
    <location>
        <begin position="327"/>
        <end position="348"/>
    </location>
</feature>
<feature type="transmembrane region" description="Helical" evidence="5">
    <location>
        <begin position="159"/>
        <end position="180"/>
    </location>
</feature>
<dbReference type="EMBL" id="FNFV01000020">
    <property type="protein sequence ID" value="SDL14556.1"/>
    <property type="molecule type" value="Genomic_DNA"/>
</dbReference>
<dbReference type="InterPro" id="IPR051533">
    <property type="entry name" value="WaaL-like"/>
</dbReference>
<sequence length="400" mass="45072">MAIITSRYERPLYATSSQKLAIGLVPVSYVLLASGSISPFFINVTLGIIFPTFILTIFAVLFRSQIFRYILVKSTLHLFPILTALLIATFQTQDLFYAYYKIDGAILATISVAPLMIYSANIIGVQAFVKFFIFTCVIVLVFTIIYKLHFGFWDRSVRFFINGPIIFGWMMSIAALMCLYMNKNSGSFVYVFLFIIFLSSVLWTASKGPLIALIISSSLFFIRINLRVVSSILFIFAFMTITYNIIETIGEGVVENTLSRLSVIGRIIDNNLEDGDFGSVIIRMEMISISMSVFLDNPLFGVGLGNWSFYSGLDSNMLYPHNVVMEILAETGIFGAIIIFSSFLYLWIRAESLGKLLAAMLLMEMSASGDMSYFRIPLSFLLLFAYSQHYRVTRDFVSST</sequence>
<evidence type="ECO:0000256" key="1">
    <source>
        <dbReference type="ARBA" id="ARBA00004141"/>
    </source>
</evidence>
<dbReference type="Proteomes" id="UP000199328">
    <property type="component" value="Unassembled WGS sequence"/>
</dbReference>
<protein>
    <submittedName>
        <fullName evidence="7">O-Antigen ligase</fullName>
    </submittedName>
</protein>
<feature type="transmembrane region" description="Helical" evidence="5">
    <location>
        <begin position="12"/>
        <end position="34"/>
    </location>
</feature>
<evidence type="ECO:0000256" key="4">
    <source>
        <dbReference type="ARBA" id="ARBA00023136"/>
    </source>
</evidence>
<dbReference type="GO" id="GO:0016020">
    <property type="term" value="C:membrane"/>
    <property type="evidence" value="ECO:0007669"/>
    <property type="project" value="UniProtKB-SubCell"/>
</dbReference>
<dbReference type="AlphaFoldDB" id="A0A1G9HP34"/>
<dbReference type="PANTHER" id="PTHR37422:SF17">
    <property type="entry name" value="O-ANTIGEN LIGASE"/>
    <property type="match status" value="1"/>
</dbReference>
<comment type="subcellular location">
    <subcellularLocation>
        <location evidence="1">Membrane</location>
        <topology evidence="1">Multi-pass membrane protein</topology>
    </subcellularLocation>
</comment>
<feature type="transmembrane region" description="Helical" evidence="5">
    <location>
        <begin position="98"/>
        <end position="119"/>
    </location>
</feature>
<evidence type="ECO:0000259" key="6">
    <source>
        <dbReference type="Pfam" id="PF04932"/>
    </source>
</evidence>
<keyword evidence="8" id="KW-1185">Reference proteome</keyword>
<evidence type="ECO:0000256" key="5">
    <source>
        <dbReference type="SAM" id="Phobius"/>
    </source>
</evidence>
<keyword evidence="2 5" id="KW-0812">Transmembrane</keyword>
<dbReference type="PANTHER" id="PTHR37422">
    <property type="entry name" value="TEICHURONIC ACID BIOSYNTHESIS PROTEIN TUAE"/>
    <property type="match status" value="1"/>
</dbReference>
<feature type="transmembrane region" description="Helical" evidence="5">
    <location>
        <begin position="131"/>
        <end position="153"/>
    </location>
</feature>
<feature type="transmembrane region" description="Helical" evidence="5">
    <location>
        <begin position="211"/>
        <end position="238"/>
    </location>
</feature>